<dbReference type="AlphaFoldDB" id="A0A939J419"/>
<dbReference type="SUPFAM" id="SSF90123">
    <property type="entry name" value="ABC transporter transmembrane region"/>
    <property type="match status" value="1"/>
</dbReference>
<evidence type="ECO:0000256" key="3">
    <source>
        <dbReference type="ARBA" id="ARBA00022692"/>
    </source>
</evidence>
<dbReference type="InterPro" id="IPR011527">
    <property type="entry name" value="ABC1_TM_dom"/>
</dbReference>
<dbReference type="GO" id="GO:0043190">
    <property type="term" value="C:ATP-binding cassette (ABC) transporter complex"/>
    <property type="evidence" value="ECO:0007669"/>
    <property type="project" value="TreeGrafter"/>
</dbReference>
<keyword evidence="6 8" id="KW-1133">Transmembrane helix</keyword>
<evidence type="ECO:0000313" key="11">
    <source>
        <dbReference type="EMBL" id="MBO0344285.1"/>
    </source>
</evidence>
<keyword evidence="7 8" id="KW-0472">Membrane</keyword>
<evidence type="ECO:0000313" key="12">
    <source>
        <dbReference type="Proteomes" id="UP000664779"/>
    </source>
</evidence>
<evidence type="ECO:0000259" key="9">
    <source>
        <dbReference type="PROSITE" id="PS50893"/>
    </source>
</evidence>
<dbReference type="PROSITE" id="PS50929">
    <property type="entry name" value="ABC_TM1F"/>
    <property type="match status" value="1"/>
</dbReference>
<dbReference type="GO" id="GO:1904680">
    <property type="term" value="F:peptide transmembrane transporter activity"/>
    <property type="evidence" value="ECO:0007669"/>
    <property type="project" value="InterPro"/>
</dbReference>
<dbReference type="EMBL" id="JAFLNF010000001">
    <property type="protein sequence ID" value="MBO0344285.1"/>
    <property type="molecule type" value="Genomic_DNA"/>
</dbReference>
<dbReference type="SUPFAM" id="SSF52540">
    <property type="entry name" value="P-loop containing nucleoside triphosphate hydrolases"/>
    <property type="match status" value="1"/>
</dbReference>
<dbReference type="InterPro" id="IPR005898">
    <property type="entry name" value="Cyc_pep_transpt_SyrD/YojI"/>
</dbReference>
<keyword evidence="2" id="KW-0813">Transport</keyword>
<feature type="domain" description="ABC transmembrane type-1" evidence="10">
    <location>
        <begin position="17"/>
        <end position="293"/>
    </location>
</feature>
<dbReference type="PROSITE" id="PS50893">
    <property type="entry name" value="ABC_TRANSPORTER_2"/>
    <property type="match status" value="1"/>
</dbReference>
<evidence type="ECO:0000256" key="4">
    <source>
        <dbReference type="ARBA" id="ARBA00022741"/>
    </source>
</evidence>
<evidence type="ECO:0000256" key="7">
    <source>
        <dbReference type="ARBA" id="ARBA00023136"/>
    </source>
</evidence>
<dbReference type="GO" id="GO:0005524">
    <property type="term" value="F:ATP binding"/>
    <property type="evidence" value="ECO:0007669"/>
    <property type="project" value="UniProtKB-KW"/>
</dbReference>
<evidence type="ECO:0000256" key="2">
    <source>
        <dbReference type="ARBA" id="ARBA00022448"/>
    </source>
</evidence>
<dbReference type="Pfam" id="PF00005">
    <property type="entry name" value="ABC_tran"/>
    <property type="match status" value="1"/>
</dbReference>
<dbReference type="GO" id="GO:0016887">
    <property type="term" value="F:ATP hydrolysis activity"/>
    <property type="evidence" value="ECO:0007669"/>
    <property type="project" value="InterPro"/>
</dbReference>
<evidence type="ECO:0000256" key="5">
    <source>
        <dbReference type="ARBA" id="ARBA00022840"/>
    </source>
</evidence>
<dbReference type="InterPro" id="IPR003439">
    <property type="entry name" value="ABC_transporter-like_ATP-bd"/>
</dbReference>
<dbReference type="SMART" id="SM00382">
    <property type="entry name" value="AAA"/>
    <property type="match status" value="1"/>
</dbReference>
<name>A0A939J419_9HYPH</name>
<proteinExistence type="predicted"/>
<dbReference type="Proteomes" id="UP000664779">
    <property type="component" value="Unassembled WGS sequence"/>
</dbReference>
<feature type="transmembrane region" description="Helical" evidence="8">
    <location>
        <begin position="151"/>
        <end position="168"/>
    </location>
</feature>
<dbReference type="InterPro" id="IPR003593">
    <property type="entry name" value="AAA+_ATPase"/>
</dbReference>
<accession>A0A939J419</accession>
<dbReference type="InterPro" id="IPR027417">
    <property type="entry name" value="P-loop_NTPase"/>
</dbReference>
<gene>
    <name evidence="11" type="ORF">J0X15_03535</name>
</gene>
<evidence type="ECO:0000256" key="8">
    <source>
        <dbReference type="SAM" id="Phobius"/>
    </source>
</evidence>
<feature type="transmembrane region" description="Helical" evidence="8">
    <location>
        <begin position="125"/>
        <end position="145"/>
    </location>
</feature>
<keyword evidence="5" id="KW-0067">ATP-binding</keyword>
<feature type="domain" description="ABC transporter" evidence="9">
    <location>
        <begin position="332"/>
        <end position="543"/>
    </location>
</feature>
<feature type="transmembrane region" description="Helical" evidence="8">
    <location>
        <begin position="243"/>
        <end position="264"/>
    </location>
</feature>
<dbReference type="RefSeq" id="WP_206938223.1">
    <property type="nucleotide sequence ID" value="NZ_JAFLNF010000001.1"/>
</dbReference>
<feature type="transmembrane region" description="Helical" evidence="8">
    <location>
        <begin position="270"/>
        <end position="291"/>
    </location>
</feature>
<comment type="subcellular location">
    <subcellularLocation>
        <location evidence="1">Cell membrane</location>
        <topology evidence="1">Multi-pass membrane protein</topology>
    </subcellularLocation>
</comment>
<keyword evidence="12" id="KW-1185">Reference proteome</keyword>
<dbReference type="GO" id="GO:0140359">
    <property type="term" value="F:ABC-type transporter activity"/>
    <property type="evidence" value="ECO:0007669"/>
    <property type="project" value="InterPro"/>
</dbReference>
<dbReference type="InterPro" id="IPR036640">
    <property type="entry name" value="ABC1_TM_sf"/>
</dbReference>
<sequence>MNILRLLRSGTSGNRQFIIIVTSLSGLGNAGLVGLINQAAERSLLDEAISVQLMIVYLLTLFFFIVSNRSSLLHANRFVQSRLETMRRRVVNKIGKVDLRTLERMGQGDVYLTVAQETDHLSQTLPLIIGAAQSAFLLVFLILYIATLSLISFFVVAGFTVLGILFFLNRQKALTGYLGEVHYKEAELIDNLSHFTLGFQEIRLNANKNDALFEHFTNLTSDLKDAVLRDGGRWVTLLQFSNAFVFLLAGLVVFVLPIFFGGYTDTIYKIMAVSVFAVGPMAALTSVIRLLGRAEVGLGHVYDLERRLDEGLSPSGPKSPRQNSPFRNFSKIELSEAMFRYVDRENAITFAAGPLNLTLNRGEIVFMTGGNGSGKSTALKLLCGLYLPESGRVLCDGEEVTDTTRQQYREIYSAIFTDFHLFDRPYGMENVSTEEVERLIAKMELSDKVRFEKGRFTTRELSTGQRKRLAMISCLLEDREVYIFDEWAADQDGHFRDVFYREMLPDFKARGKTVIAVTHDDKYWDCCDRQVTLDLGMITMAGVN</sequence>
<comment type="caution">
    <text evidence="11">The sequence shown here is derived from an EMBL/GenBank/DDBJ whole genome shotgun (WGS) entry which is preliminary data.</text>
</comment>
<reference evidence="11" key="1">
    <citation type="submission" date="2021-03" db="EMBL/GenBank/DDBJ databases">
        <title>Roseibium sp. CAU 1637 isolated from Incheon.</title>
        <authorList>
            <person name="Kim W."/>
        </authorList>
    </citation>
    <scope>NUCLEOTIDE SEQUENCE</scope>
    <source>
        <strain evidence="11">CAU 1637</strain>
    </source>
</reference>
<feature type="transmembrane region" description="Helical" evidence="8">
    <location>
        <begin position="48"/>
        <end position="67"/>
    </location>
</feature>
<dbReference type="Gene3D" id="3.40.50.300">
    <property type="entry name" value="P-loop containing nucleotide triphosphate hydrolases"/>
    <property type="match status" value="1"/>
</dbReference>
<dbReference type="PANTHER" id="PTHR43553">
    <property type="entry name" value="HEAVY METAL TRANSPORTER"/>
    <property type="match status" value="1"/>
</dbReference>
<keyword evidence="4" id="KW-0547">Nucleotide-binding</keyword>
<dbReference type="Gene3D" id="1.20.1560.10">
    <property type="entry name" value="ABC transporter type 1, transmembrane domain"/>
    <property type="match status" value="1"/>
</dbReference>
<organism evidence="11 12">
    <name type="scientific">Roseibium limicola</name>
    <dbReference type="NCBI Taxonomy" id="2816037"/>
    <lineage>
        <taxon>Bacteria</taxon>
        <taxon>Pseudomonadati</taxon>
        <taxon>Pseudomonadota</taxon>
        <taxon>Alphaproteobacteria</taxon>
        <taxon>Hyphomicrobiales</taxon>
        <taxon>Stappiaceae</taxon>
        <taxon>Roseibium</taxon>
    </lineage>
</organism>
<evidence type="ECO:0000256" key="1">
    <source>
        <dbReference type="ARBA" id="ARBA00004651"/>
    </source>
</evidence>
<dbReference type="PANTHER" id="PTHR43553:SF11">
    <property type="entry name" value="ABC TRANSPORTER ATP-BINDING_PERMEASE PROTEIN YOJI"/>
    <property type="match status" value="1"/>
</dbReference>
<dbReference type="InterPro" id="IPR050095">
    <property type="entry name" value="ECF_ABC_transporter_ATP-bd"/>
</dbReference>
<evidence type="ECO:0000256" key="6">
    <source>
        <dbReference type="ARBA" id="ARBA00022989"/>
    </source>
</evidence>
<dbReference type="NCBIfam" id="TIGR01194">
    <property type="entry name" value="cyc_pep_trnsptr"/>
    <property type="match status" value="1"/>
</dbReference>
<keyword evidence="3 8" id="KW-0812">Transmembrane</keyword>
<feature type="transmembrane region" description="Helical" evidence="8">
    <location>
        <begin position="17"/>
        <end position="36"/>
    </location>
</feature>
<protein>
    <submittedName>
        <fullName evidence="11">Cyclic peptide export ABC transporter</fullName>
    </submittedName>
</protein>
<evidence type="ECO:0000259" key="10">
    <source>
        <dbReference type="PROSITE" id="PS50929"/>
    </source>
</evidence>
<dbReference type="GO" id="GO:0015833">
    <property type="term" value="P:peptide transport"/>
    <property type="evidence" value="ECO:0007669"/>
    <property type="project" value="InterPro"/>
</dbReference>